<dbReference type="InterPro" id="IPR049712">
    <property type="entry name" value="Poly_export"/>
</dbReference>
<reference evidence="6" key="1">
    <citation type="journal article" date="2019" name="Int. J. Syst. Evol. Microbiol.">
        <title>The Global Catalogue of Microorganisms (GCM) 10K type strain sequencing project: providing services to taxonomists for standard genome sequencing and annotation.</title>
        <authorList>
            <consortium name="The Broad Institute Genomics Platform"/>
            <consortium name="The Broad Institute Genome Sequencing Center for Infectious Disease"/>
            <person name="Wu L."/>
            <person name="Ma J."/>
        </authorList>
    </citation>
    <scope>NUCLEOTIDE SEQUENCE [LARGE SCALE GENOMIC DNA]</scope>
    <source>
        <strain evidence="6">KCTC 42282</strain>
    </source>
</reference>
<organism evidence="5 6">
    <name type="scientific">Camelimonas fluminis</name>
    <dbReference type="NCBI Taxonomy" id="1576911"/>
    <lineage>
        <taxon>Bacteria</taxon>
        <taxon>Pseudomonadati</taxon>
        <taxon>Pseudomonadota</taxon>
        <taxon>Alphaproteobacteria</taxon>
        <taxon>Hyphomicrobiales</taxon>
        <taxon>Chelatococcaceae</taxon>
        <taxon>Camelimonas</taxon>
    </lineage>
</organism>
<feature type="chain" id="PRO_5045416466" evidence="3">
    <location>
        <begin position="21"/>
        <end position="429"/>
    </location>
</feature>
<dbReference type="InterPro" id="IPR003715">
    <property type="entry name" value="Poly_export_N"/>
</dbReference>
<evidence type="ECO:0000256" key="3">
    <source>
        <dbReference type="SAM" id="SignalP"/>
    </source>
</evidence>
<evidence type="ECO:0000313" key="5">
    <source>
        <dbReference type="EMBL" id="MFC3637585.1"/>
    </source>
</evidence>
<keyword evidence="2" id="KW-0175">Coiled coil</keyword>
<evidence type="ECO:0000256" key="1">
    <source>
        <dbReference type="ARBA" id="ARBA00022729"/>
    </source>
</evidence>
<feature type="coiled-coil region" evidence="2">
    <location>
        <begin position="304"/>
        <end position="360"/>
    </location>
</feature>
<gene>
    <name evidence="5" type="ORF">ACFONL_09380</name>
</gene>
<name>A0ABV7UFU6_9HYPH</name>
<dbReference type="Proteomes" id="UP001595704">
    <property type="component" value="Unassembled WGS sequence"/>
</dbReference>
<proteinExistence type="predicted"/>
<keyword evidence="1 3" id="KW-0732">Signal</keyword>
<sequence length="429" mass="47223">MKLANCAIAVGMGFCSVAHAGAQAQPVYRLQPGDILELGVVGLPDFRSRSVVNPDGKISLPMMRPTEVAGQDLETVLARVKDDLSRKLYQQRGPDGRDNISAISPDAITLTIAEYRPIYLNGDVTRPGQQAYRPGLTVRQAVALAGGYEIMRFRAENPFLKSASLRDDYQAQWLRHVQAQGQIWRLRQELAQISGKPAPSLSLEQMTQAPLPQEQLAQLRNLTRQQLELDSNAFNRERDFLRNAVKVADEQITLLNSRKDRDAENVSVDDSDYRKLKEFSARGVVPMNRLSESRRLFLYSSTQALQTTVQLANVTRERDEAERNIGRYVEKERARILRSLEEATASLTQAQSRLQSVSEQLTYTGVIRSQLVRGSGASPVITVFHSAAAGGGSQRVSEDSPVQPGDTIEVALAADVPAGPPAAQPEPAP</sequence>
<dbReference type="EMBL" id="JBHRYC010000040">
    <property type="protein sequence ID" value="MFC3637585.1"/>
    <property type="molecule type" value="Genomic_DNA"/>
</dbReference>
<evidence type="ECO:0000313" key="6">
    <source>
        <dbReference type="Proteomes" id="UP001595704"/>
    </source>
</evidence>
<feature type="signal peptide" evidence="3">
    <location>
        <begin position="1"/>
        <end position="20"/>
    </location>
</feature>
<dbReference type="PANTHER" id="PTHR33619">
    <property type="entry name" value="POLYSACCHARIDE EXPORT PROTEIN GFCE-RELATED"/>
    <property type="match status" value="1"/>
</dbReference>
<evidence type="ECO:0000259" key="4">
    <source>
        <dbReference type="Pfam" id="PF02563"/>
    </source>
</evidence>
<feature type="domain" description="Polysaccharide export protein N-terminal" evidence="4">
    <location>
        <begin position="23"/>
        <end position="89"/>
    </location>
</feature>
<comment type="caution">
    <text evidence="5">The sequence shown here is derived from an EMBL/GenBank/DDBJ whole genome shotgun (WGS) entry which is preliminary data.</text>
</comment>
<dbReference type="RefSeq" id="WP_191320524.1">
    <property type="nucleotide sequence ID" value="NZ_BNCG01000019.1"/>
</dbReference>
<accession>A0ABV7UFU6</accession>
<dbReference type="Pfam" id="PF02563">
    <property type="entry name" value="Poly_export"/>
    <property type="match status" value="1"/>
</dbReference>
<dbReference type="PANTHER" id="PTHR33619:SF3">
    <property type="entry name" value="POLYSACCHARIDE EXPORT PROTEIN GFCE-RELATED"/>
    <property type="match status" value="1"/>
</dbReference>
<protein>
    <submittedName>
        <fullName evidence="5">Polysaccharide biosynthesis/export family protein</fullName>
    </submittedName>
</protein>
<evidence type="ECO:0000256" key="2">
    <source>
        <dbReference type="SAM" id="Coils"/>
    </source>
</evidence>
<keyword evidence="6" id="KW-1185">Reference proteome</keyword>